<name>A0A4Y1ZK83_ARAVE</name>
<dbReference type="Proteomes" id="UP000499080">
    <property type="component" value="Unassembled WGS sequence"/>
</dbReference>
<proteinExistence type="predicted"/>
<dbReference type="AlphaFoldDB" id="A0A4Y1ZK83"/>
<protein>
    <submittedName>
        <fullName evidence="1">Uncharacterized protein</fullName>
    </submittedName>
</protein>
<sequence>MMAKNLFACCFPLPWIRREKKKDASTQVNTDDFSNQNEMQQSPVVDTNPFANMSINPYSNADGLIPNPFLVGELMEDLQNPFLDKNEKFLLMKTGESWIPLISSNPFFDDCVADASTYILNPSDDPMKNVPQSPMDYKIRCQEWVQKHREYHVKKLRSFSN</sequence>
<keyword evidence="2" id="KW-1185">Reference proteome</keyword>
<accession>A0A4Y1ZK83</accession>
<dbReference type="EMBL" id="BGPR01075218">
    <property type="protein sequence ID" value="GBL54132.1"/>
    <property type="molecule type" value="Genomic_DNA"/>
</dbReference>
<gene>
    <name evidence="1" type="ORF">AVEN_216982_1</name>
</gene>
<evidence type="ECO:0000313" key="1">
    <source>
        <dbReference type="EMBL" id="GBL54132.1"/>
    </source>
</evidence>
<organism evidence="1 2">
    <name type="scientific">Araneus ventricosus</name>
    <name type="common">Orbweaver spider</name>
    <name type="synonym">Epeira ventricosa</name>
    <dbReference type="NCBI Taxonomy" id="182803"/>
    <lineage>
        <taxon>Eukaryota</taxon>
        <taxon>Metazoa</taxon>
        <taxon>Ecdysozoa</taxon>
        <taxon>Arthropoda</taxon>
        <taxon>Chelicerata</taxon>
        <taxon>Arachnida</taxon>
        <taxon>Araneae</taxon>
        <taxon>Araneomorphae</taxon>
        <taxon>Entelegynae</taxon>
        <taxon>Araneoidea</taxon>
        <taxon>Araneidae</taxon>
        <taxon>Araneus</taxon>
    </lineage>
</organism>
<evidence type="ECO:0000313" key="2">
    <source>
        <dbReference type="Proteomes" id="UP000499080"/>
    </source>
</evidence>
<comment type="caution">
    <text evidence="1">The sequence shown here is derived from an EMBL/GenBank/DDBJ whole genome shotgun (WGS) entry which is preliminary data.</text>
</comment>
<reference evidence="1 2" key="1">
    <citation type="journal article" date="2019" name="Sci. Rep.">
        <title>Orb-weaving spider Araneus ventricosus genome elucidates the spidroin gene catalogue.</title>
        <authorList>
            <person name="Kono N."/>
            <person name="Nakamura H."/>
            <person name="Ohtoshi R."/>
            <person name="Moran D.A.P."/>
            <person name="Shinohara A."/>
            <person name="Yoshida Y."/>
            <person name="Fujiwara M."/>
            <person name="Mori M."/>
            <person name="Tomita M."/>
            <person name="Arakawa K."/>
        </authorList>
    </citation>
    <scope>NUCLEOTIDE SEQUENCE [LARGE SCALE GENOMIC DNA]</scope>
</reference>